<keyword evidence="1" id="KW-1188">Viral release from host cell</keyword>
<dbReference type="GO" id="GO:0006508">
    <property type="term" value="P:proteolysis"/>
    <property type="evidence" value="ECO:0007669"/>
    <property type="project" value="UniProtKB-KW"/>
</dbReference>
<feature type="domain" description="Prohead serine protease" evidence="4">
    <location>
        <begin position="52"/>
        <end position="152"/>
    </location>
</feature>
<evidence type="ECO:0000259" key="4">
    <source>
        <dbReference type="Pfam" id="PF04586"/>
    </source>
</evidence>
<keyword evidence="3" id="KW-0378">Hydrolase</keyword>
<keyword evidence="2 5" id="KW-0645">Protease</keyword>
<dbReference type="GO" id="GO:0008233">
    <property type="term" value="F:peptidase activity"/>
    <property type="evidence" value="ECO:0007669"/>
    <property type="project" value="UniProtKB-KW"/>
</dbReference>
<reference evidence="5" key="2">
    <citation type="submission" date="2023-07" db="EMBL/GenBank/DDBJ databases">
        <authorList>
            <person name="Sun H."/>
        </authorList>
    </citation>
    <scope>NUCLEOTIDE SEQUENCE</scope>
    <source>
        <strain evidence="5">05753</strain>
    </source>
</reference>
<evidence type="ECO:0000313" key="6">
    <source>
        <dbReference type="Proteomes" id="UP001169006"/>
    </source>
</evidence>
<dbReference type="Pfam" id="PF04586">
    <property type="entry name" value="Peptidase_S78"/>
    <property type="match status" value="1"/>
</dbReference>
<evidence type="ECO:0000256" key="3">
    <source>
        <dbReference type="ARBA" id="ARBA00022801"/>
    </source>
</evidence>
<reference evidence="5" key="1">
    <citation type="journal article" date="2015" name="Int. J. Syst. Evol. Microbiol.">
        <title>Rhizobium oryzicola sp. nov., potential plant-growth-promoting endophytic bacteria isolated from rice roots.</title>
        <authorList>
            <person name="Zhang X.X."/>
            <person name="Gao J.S."/>
            <person name="Cao Y.H."/>
            <person name="Sheirdil R.A."/>
            <person name="Wang X.C."/>
            <person name="Zhang L."/>
        </authorList>
    </citation>
    <scope>NUCLEOTIDE SEQUENCE</scope>
    <source>
        <strain evidence="5">05753</strain>
    </source>
</reference>
<gene>
    <name evidence="5" type="ORF">Q2T52_09945</name>
</gene>
<evidence type="ECO:0000256" key="1">
    <source>
        <dbReference type="ARBA" id="ARBA00022612"/>
    </source>
</evidence>
<protein>
    <submittedName>
        <fullName evidence="5">HK97 family phage prohead protease</fullName>
    </submittedName>
</protein>
<dbReference type="InterPro" id="IPR054613">
    <property type="entry name" value="Peptidase_S78_dom"/>
</dbReference>
<dbReference type="RefSeq" id="WP_302076559.1">
    <property type="nucleotide sequence ID" value="NZ_JAUKWQ010000002.1"/>
</dbReference>
<dbReference type="Proteomes" id="UP001169006">
    <property type="component" value="Unassembled WGS sequence"/>
</dbReference>
<name>A0ABT8SVS3_9HYPH</name>
<accession>A0ABT8SVS3</accession>
<dbReference type="EMBL" id="JAUKWQ010000002">
    <property type="protein sequence ID" value="MDO1582421.1"/>
    <property type="molecule type" value="Genomic_DNA"/>
</dbReference>
<evidence type="ECO:0000256" key="2">
    <source>
        <dbReference type="ARBA" id="ARBA00022670"/>
    </source>
</evidence>
<sequence>MDLIKKAYSAKSEELADRQVRVIVSTGDVDRSGEIIIPDGIRWEAYMATGAGPVLWNHNQNMPIAKCVSIERQGNSIVALVQFPPEGQDADSDKVYGRVKFGSVPGVSIGFQPVSSEPLDKGNPVKGPQRYLASDMMEFSFTPVPCNPSAVVVDKSARVPVWKVGASRNLAIGKGQGDDILDHADFDSDSPDTVLARKGFLAYDASRPDARDAYVLPFAKMINGHPTVDPDLLNAAKSGLETAGLPDEVVTKARAVIEHYEGKMSTKPSIIKAGATVQIKSLNHVAELARILSNLSWLEDCMEWDCMYGGDEASLPGILGEGLQALGSALISMTQAEVAALTDDQSEDETEAVIKGVVSAGASPMVKALIMAHIKAGRKFSASSITTMQEACKAIKEGHDAIAALMDETDSSDMGPTDASATADTVKAMTPAKVKRLRELEVLRLKTAI</sequence>
<comment type="caution">
    <text evidence="5">The sequence shown here is derived from an EMBL/GenBank/DDBJ whole genome shotgun (WGS) entry which is preliminary data.</text>
</comment>
<proteinExistence type="predicted"/>
<keyword evidence="6" id="KW-1185">Reference proteome</keyword>
<organism evidence="5 6">
    <name type="scientific">Rhizobium oryzicola</name>
    <dbReference type="NCBI Taxonomy" id="1232668"/>
    <lineage>
        <taxon>Bacteria</taxon>
        <taxon>Pseudomonadati</taxon>
        <taxon>Pseudomonadota</taxon>
        <taxon>Alphaproteobacteria</taxon>
        <taxon>Hyphomicrobiales</taxon>
        <taxon>Rhizobiaceae</taxon>
        <taxon>Rhizobium/Agrobacterium group</taxon>
        <taxon>Rhizobium</taxon>
    </lineage>
</organism>
<evidence type="ECO:0000313" key="5">
    <source>
        <dbReference type="EMBL" id="MDO1582421.1"/>
    </source>
</evidence>